<feature type="non-terminal residue" evidence="2">
    <location>
        <position position="70"/>
    </location>
</feature>
<dbReference type="AlphaFoldDB" id="A0A628VA38"/>
<evidence type="ECO:0000313" key="2">
    <source>
        <dbReference type="EMBL" id="EDF5516070.1"/>
    </source>
</evidence>
<dbReference type="GO" id="GO:0003677">
    <property type="term" value="F:DNA binding"/>
    <property type="evidence" value="ECO:0007669"/>
    <property type="project" value="InterPro"/>
</dbReference>
<dbReference type="InterPro" id="IPR002525">
    <property type="entry name" value="Transp_IS110-like_N"/>
</dbReference>
<organism evidence="2">
    <name type="scientific">Salmonella enterica</name>
    <name type="common">Salmonella choleraesuis</name>
    <dbReference type="NCBI Taxonomy" id="28901"/>
    <lineage>
        <taxon>Bacteria</taxon>
        <taxon>Pseudomonadati</taxon>
        <taxon>Pseudomonadota</taxon>
        <taxon>Gammaproteobacteria</taxon>
        <taxon>Enterobacterales</taxon>
        <taxon>Enterobacteriaceae</taxon>
        <taxon>Salmonella</taxon>
    </lineage>
</organism>
<protein>
    <submittedName>
        <fullName evidence="2">Transposase</fullName>
    </submittedName>
</protein>
<accession>A0A628VA38</accession>
<gene>
    <name evidence="2" type="ORF">GB848_24595</name>
</gene>
<feature type="domain" description="Transposase IS110-like N-terminal" evidence="1">
    <location>
        <begin position="4"/>
        <end position="69"/>
    </location>
</feature>
<name>A0A628VA38_SALER</name>
<dbReference type="GO" id="GO:0006313">
    <property type="term" value="P:DNA transposition"/>
    <property type="evidence" value="ECO:0007669"/>
    <property type="project" value="InterPro"/>
</dbReference>
<reference evidence="2" key="1">
    <citation type="submission" date="2019-10" db="EMBL/GenBank/DDBJ databases">
        <authorList>
            <consortium name="PulseNet: The National Subtyping Network for Foodborne Disease Surveillance"/>
            <person name="Tarr C.L."/>
            <person name="Trees E."/>
            <person name="Katz L.S."/>
            <person name="Carleton-Romer H.A."/>
            <person name="Stroika S."/>
            <person name="Kucerova Z."/>
            <person name="Roache K.F."/>
            <person name="Sabol A.L."/>
            <person name="Besser J."/>
            <person name="Gerner-Smidt P."/>
        </authorList>
    </citation>
    <scope>NUCLEOTIDE SEQUENCE</scope>
    <source>
        <strain evidence="2">PNUSAS102632</strain>
    </source>
</reference>
<evidence type="ECO:0000259" key="1">
    <source>
        <dbReference type="Pfam" id="PF01548"/>
    </source>
</evidence>
<comment type="caution">
    <text evidence="2">The sequence shown here is derived from an EMBL/GenBank/DDBJ whole genome shotgun (WGS) entry which is preliminary data.</text>
</comment>
<dbReference type="GO" id="GO:0004803">
    <property type="term" value="F:transposase activity"/>
    <property type="evidence" value="ECO:0007669"/>
    <property type="project" value="InterPro"/>
</dbReference>
<dbReference type="EMBL" id="AAMBER010000061">
    <property type="protein sequence ID" value="EDF5516070.1"/>
    <property type="molecule type" value="Genomic_DNA"/>
</dbReference>
<sequence length="70" mass="7780">MHYVGIDVSKRSLDVCLLAEGSKGSRKTKTLSNGQDSAQNLAKWLILQKCELSQTHVIMEATGIYHEYLA</sequence>
<dbReference type="Pfam" id="PF01548">
    <property type="entry name" value="DEDD_Tnp_IS110"/>
    <property type="match status" value="1"/>
</dbReference>
<proteinExistence type="predicted"/>